<dbReference type="PROSITE" id="PS52016">
    <property type="entry name" value="TONB_DEPENDENT_REC_3"/>
    <property type="match status" value="1"/>
</dbReference>
<evidence type="ECO:0000256" key="8">
    <source>
        <dbReference type="ARBA" id="ARBA00023004"/>
    </source>
</evidence>
<keyword evidence="6 14" id="KW-0812">Transmembrane</keyword>
<evidence type="ECO:0000256" key="3">
    <source>
        <dbReference type="ARBA" id="ARBA00022448"/>
    </source>
</evidence>
<dbReference type="GO" id="GO:0015891">
    <property type="term" value="P:siderophore transport"/>
    <property type="evidence" value="ECO:0007669"/>
    <property type="project" value="InterPro"/>
</dbReference>
<evidence type="ECO:0000256" key="10">
    <source>
        <dbReference type="ARBA" id="ARBA00023077"/>
    </source>
</evidence>
<dbReference type="InterPro" id="IPR037066">
    <property type="entry name" value="Plug_dom_sf"/>
</dbReference>
<dbReference type="Gene3D" id="2.170.130.10">
    <property type="entry name" value="TonB-dependent receptor, plug domain"/>
    <property type="match status" value="1"/>
</dbReference>
<accession>A0A6I4TBT5</accession>
<dbReference type="PANTHER" id="PTHR32552:SF74">
    <property type="entry name" value="HYDROXAMATE SIDEROPHORE RECEPTOR FHUE"/>
    <property type="match status" value="1"/>
</dbReference>
<dbReference type="InterPro" id="IPR036942">
    <property type="entry name" value="Beta-barrel_TonB_sf"/>
</dbReference>
<dbReference type="CDD" id="cd01347">
    <property type="entry name" value="ligand_gated_channel"/>
    <property type="match status" value="1"/>
</dbReference>
<dbReference type="PANTHER" id="PTHR32552">
    <property type="entry name" value="FERRICHROME IRON RECEPTOR-RELATED"/>
    <property type="match status" value="1"/>
</dbReference>
<evidence type="ECO:0000259" key="18">
    <source>
        <dbReference type="Pfam" id="PF07715"/>
    </source>
</evidence>
<keyword evidence="3 14" id="KW-0813">Transport</keyword>
<dbReference type="SUPFAM" id="SSF56935">
    <property type="entry name" value="Porins"/>
    <property type="match status" value="1"/>
</dbReference>
<dbReference type="OrthoDB" id="9760333at2"/>
<dbReference type="RefSeq" id="WP_160737650.1">
    <property type="nucleotide sequence ID" value="NZ_WTYT01000008.1"/>
</dbReference>
<evidence type="ECO:0000313" key="19">
    <source>
        <dbReference type="EMBL" id="MXO67195.1"/>
    </source>
</evidence>
<dbReference type="Pfam" id="PF00593">
    <property type="entry name" value="TonB_dep_Rec_b-barrel"/>
    <property type="match status" value="1"/>
</dbReference>
<sequence length="723" mass="79131">MSVSRLHGLRNTASLSILALALIVPSTASAEGQPVDSEAETQIIVTAAMPEGVGIGTRLPLTIAETPQTISIIDRDRLDEQHLITLDDVMAVAPGVTVQPGTRLRTAYYSRGFVIDTLNFDGIPTSGWNEAVNTEDMAIYERVELLRGASGLLQGTGSPSGTINLVRKRPGQDLAANATLSAGSWNNFRAEGDVSVPLTRSGDLGVRVVGVAEDRDYYYDVGNRNKVLGYGTVEWNVTPRTVLAATIKWQDVRDDGTYMGVPRYSDGGALDLPRSRYTGADWSERNWNNTQLFAELRHDFGGDWEARLAISRIDGDSDMTYASAYGAVDRETSLGSILYGGSYDFDNRETDLDGYVSGGFDLLGQRHQLLVGANYWDGHTQQVSYSLPGLMTPVDLFVDRPVRAPKPDTRTWAGEQTTDTKQYGGYAVLRLKLAEPLTLIGGGRLSWWETETVRRARIGGPLTPTGQYQVDSEFTPYGGVVWEVGGPFSLYASYSSIFTPQSALSFDGEVIDPMTGNNFEAGLKGSWFADKLNASIALFRIRQKNRAQLDPDHPCAPGSVCAYIAEGEVESKGIDAEVQGELAEGWSIQAGYTYTDTKYLRDRTATGGPSPSEGTDFSTITPHHMVKLWTHYRVPALDRRLGLGAGVNWQSSFYTTSGGVRMTQGSYATVDLRADYAITPRINLGLNASNLFDKRYFRTLGGTAWNNWYGEPRSLMATLRVQY</sequence>
<dbReference type="InterPro" id="IPR000531">
    <property type="entry name" value="Beta-barrel_TonB"/>
</dbReference>
<dbReference type="GO" id="GO:0009279">
    <property type="term" value="C:cell outer membrane"/>
    <property type="evidence" value="ECO:0007669"/>
    <property type="project" value="UniProtKB-SubCell"/>
</dbReference>
<evidence type="ECO:0000256" key="12">
    <source>
        <dbReference type="ARBA" id="ARBA00023170"/>
    </source>
</evidence>
<dbReference type="GO" id="GO:0038023">
    <property type="term" value="F:signaling receptor activity"/>
    <property type="evidence" value="ECO:0007669"/>
    <property type="project" value="InterPro"/>
</dbReference>
<keyword evidence="9" id="KW-0406">Ion transport</keyword>
<keyword evidence="13 14" id="KW-0998">Cell outer membrane</keyword>
<dbReference type="InterPro" id="IPR039426">
    <property type="entry name" value="TonB-dep_rcpt-like"/>
</dbReference>
<feature type="signal peptide" evidence="16">
    <location>
        <begin position="1"/>
        <end position="30"/>
    </location>
</feature>
<feature type="chain" id="PRO_5026277654" evidence="16">
    <location>
        <begin position="31"/>
        <end position="723"/>
    </location>
</feature>
<evidence type="ECO:0000256" key="6">
    <source>
        <dbReference type="ARBA" id="ARBA00022692"/>
    </source>
</evidence>
<keyword evidence="7 16" id="KW-0732">Signal</keyword>
<evidence type="ECO:0000256" key="15">
    <source>
        <dbReference type="RuleBase" id="RU003357"/>
    </source>
</evidence>
<keyword evidence="10 15" id="KW-0798">TonB box</keyword>
<keyword evidence="20" id="KW-1185">Reference proteome</keyword>
<keyword evidence="12 19" id="KW-0675">Receptor</keyword>
<gene>
    <name evidence="19" type="ORF">GRI91_15650</name>
</gene>
<keyword evidence="11 14" id="KW-0472">Membrane</keyword>
<dbReference type="NCBIfam" id="TIGR01783">
    <property type="entry name" value="TonB-siderophor"/>
    <property type="match status" value="1"/>
</dbReference>
<dbReference type="AlphaFoldDB" id="A0A6I4TBT5"/>
<dbReference type="InterPro" id="IPR010105">
    <property type="entry name" value="TonB_sidphr_rcpt"/>
</dbReference>
<dbReference type="GO" id="GO:0015344">
    <property type="term" value="F:siderophore uptake transmembrane transporter activity"/>
    <property type="evidence" value="ECO:0007669"/>
    <property type="project" value="TreeGrafter"/>
</dbReference>
<reference evidence="19 20" key="1">
    <citation type="submission" date="2019-12" db="EMBL/GenBank/DDBJ databases">
        <title>Genomic-based taxomic classification of the family Erythrobacteraceae.</title>
        <authorList>
            <person name="Xu L."/>
        </authorList>
    </citation>
    <scope>NUCLEOTIDE SEQUENCE [LARGE SCALE GENOMIC DNA]</scope>
    <source>
        <strain evidence="19 20">LMG 29518</strain>
    </source>
</reference>
<comment type="similarity">
    <text evidence="2 14 15">Belongs to the TonB-dependent receptor family.</text>
</comment>
<evidence type="ECO:0000256" key="5">
    <source>
        <dbReference type="ARBA" id="ARBA00022496"/>
    </source>
</evidence>
<feature type="domain" description="TonB-dependent receptor-like beta-barrel" evidence="17">
    <location>
        <begin position="236"/>
        <end position="691"/>
    </location>
</feature>
<protein>
    <submittedName>
        <fullName evidence="19">TonB-dependent siderophore receptor</fullName>
    </submittedName>
</protein>
<dbReference type="Pfam" id="PF07715">
    <property type="entry name" value="Plug"/>
    <property type="match status" value="1"/>
</dbReference>
<dbReference type="InterPro" id="IPR012910">
    <property type="entry name" value="Plug_dom"/>
</dbReference>
<keyword evidence="8" id="KW-0408">Iron</keyword>
<dbReference type="EMBL" id="WTYT01000008">
    <property type="protein sequence ID" value="MXO67195.1"/>
    <property type="molecule type" value="Genomic_DNA"/>
</dbReference>
<dbReference type="FunFam" id="2.170.130.10:FF:000010">
    <property type="entry name" value="Ferripyoverdine receptor"/>
    <property type="match status" value="1"/>
</dbReference>
<evidence type="ECO:0000256" key="16">
    <source>
        <dbReference type="SAM" id="SignalP"/>
    </source>
</evidence>
<proteinExistence type="inferred from homology"/>
<evidence type="ECO:0000259" key="17">
    <source>
        <dbReference type="Pfam" id="PF00593"/>
    </source>
</evidence>
<evidence type="ECO:0000256" key="7">
    <source>
        <dbReference type="ARBA" id="ARBA00022729"/>
    </source>
</evidence>
<evidence type="ECO:0000256" key="9">
    <source>
        <dbReference type="ARBA" id="ARBA00023065"/>
    </source>
</evidence>
<name>A0A6I4TBT5_9SPHN</name>
<dbReference type="Gene3D" id="2.40.170.20">
    <property type="entry name" value="TonB-dependent receptor, beta-barrel domain"/>
    <property type="match status" value="1"/>
</dbReference>
<evidence type="ECO:0000256" key="1">
    <source>
        <dbReference type="ARBA" id="ARBA00004571"/>
    </source>
</evidence>
<evidence type="ECO:0000313" key="20">
    <source>
        <dbReference type="Proteomes" id="UP000438476"/>
    </source>
</evidence>
<evidence type="ECO:0000256" key="4">
    <source>
        <dbReference type="ARBA" id="ARBA00022452"/>
    </source>
</evidence>
<comment type="subcellular location">
    <subcellularLocation>
        <location evidence="1 14">Cell outer membrane</location>
        <topology evidence="1 14">Multi-pass membrane protein</topology>
    </subcellularLocation>
</comment>
<evidence type="ECO:0000256" key="14">
    <source>
        <dbReference type="PROSITE-ProRule" id="PRU01360"/>
    </source>
</evidence>
<dbReference type="Proteomes" id="UP000438476">
    <property type="component" value="Unassembled WGS sequence"/>
</dbReference>
<comment type="caution">
    <text evidence="19">The sequence shown here is derived from an EMBL/GenBank/DDBJ whole genome shotgun (WGS) entry which is preliminary data.</text>
</comment>
<organism evidence="19 20">
    <name type="scientific">Altericroceibacterium endophyticum</name>
    <dbReference type="NCBI Taxonomy" id="1808508"/>
    <lineage>
        <taxon>Bacteria</taxon>
        <taxon>Pseudomonadati</taxon>
        <taxon>Pseudomonadota</taxon>
        <taxon>Alphaproteobacteria</taxon>
        <taxon>Sphingomonadales</taxon>
        <taxon>Erythrobacteraceae</taxon>
        <taxon>Altericroceibacterium</taxon>
    </lineage>
</organism>
<evidence type="ECO:0000256" key="2">
    <source>
        <dbReference type="ARBA" id="ARBA00009810"/>
    </source>
</evidence>
<evidence type="ECO:0000256" key="11">
    <source>
        <dbReference type="ARBA" id="ARBA00023136"/>
    </source>
</evidence>
<feature type="domain" description="TonB-dependent receptor plug" evidence="18">
    <location>
        <begin position="64"/>
        <end position="162"/>
    </location>
</feature>
<evidence type="ECO:0000256" key="13">
    <source>
        <dbReference type="ARBA" id="ARBA00023237"/>
    </source>
</evidence>
<keyword evidence="4 14" id="KW-1134">Transmembrane beta strand</keyword>
<keyword evidence="5" id="KW-0410">Iron transport</keyword>